<evidence type="ECO:0000313" key="3">
    <source>
        <dbReference type="Proteomes" id="UP000199137"/>
    </source>
</evidence>
<evidence type="ECO:0000259" key="1">
    <source>
        <dbReference type="PROSITE" id="PS50943"/>
    </source>
</evidence>
<dbReference type="InterPro" id="IPR010982">
    <property type="entry name" value="Lambda_DNA-bd_dom_sf"/>
</dbReference>
<dbReference type="PROSITE" id="PS50943">
    <property type="entry name" value="HTH_CROC1"/>
    <property type="match status" value="1"/>
</dbReference>
<dbReference type="OrthoDB" id="3658635at2"/>
<accession>A0A1I5QC88</accession>
<dbReference type="Proteomes" id="UP000199137">
    <property type="component" value="Unassembled WGS sequence"/>
</dbReference>
<organism evidence="2 3">
    <name type="scientific">Amycolatopsis rubida</name>
    <dbReference type="NCBI Taxonomy" id="112413"/>
    <lineage>
        <taxon>Bacteria</taxon>
        <taxon>Bacillati</taxon>
        <taxon>Actinomycetota</taxon>
        <taxon>Actinomycetes</taxon>
        <taxon>Pseudonocardiales</taxon>
        <taxon>Pseudonocardiaceae</taxon>
        <taxon>Amycolatopsis</taxon>
    </lineage>
</organism>
<dbReference type="AlphaFoldDB" id="A0A1I5QC88"/>
<gene>
    <name evidence="2" type="ORF">SAMN05421854_105268</name>
</gene>
<dbReference type="SUPFAM" id="SSF47413">
    <property type="entry name" value="lambda repressor-like DNA-binding domains"/>
    <property type="match status" value="1"/>
</dbReference>
<dbReference type="RefSeq" id="WP_093574345.1">
    <property type="nucleotide sequence ID" value="NZ_FOWC01000005.1"/>
</dbReference>
<name>A0A1I5QC88_9PSEU</name>
<feature type="domain" description="HTH cro/C1-type" evidence="1">
    <location>
        <begin position="25"/>
        <end position="46"/>
    </location>
</feature>
<dbReference type="Gene3D" id="1.10.260.40">
    <property type="entry name" value="lambda repressor-like DNA-binding domains"/>
    <property type="match status" value="1"/>
</dbReference>
<protein>
    <submittedName>
        <fullName evidence="2">Transcriptional regulator, contains XRE-family HTH domain</fullName>
    </submittedName>
</protein>
<dbReference type="STRING" id="112413.SAMN05421854_105268"/>
<dbReference type="EMBL" id="FOWC01000005">
    <property type="protein sequence ID" value="SFP43928.1"/>
    <property type="molecule type" value="Genomic_DNA"/>
</dbReference>
<dbReference type="GO" id="GO:0003677">
    <property type="term" value="F:DNA binding"/>
    <property type="evidence" value="ECO:0007669"/>
    <property type="project" value="InterPro"/>
</dbReference>
<evidence type="ECO:0000313" key="2">
    <source>
        <dbReference type="EMBL" id="SFP43928.1"/>
    </source>
</evidence>
<sequence>MSQPNPALAARLRTLRKESWSDVVLTQKQLAEAFGVSTGLLSSWENVAKPVTPPPPRLEAYATFFATRRSVQGPKLHLLGIENLTDDEHTVRKELLAELQALRGDLDDPPAQPVFAPSSLWHFPPNQDIVIVCAQLPEKYRISYTDPSSPDFVNLYTYADPDALVELYGHIRACNPASNVTFRTTDQNTTLSADEYTAHLVLLGGVDWNPQTRALLDRVDVPVRQISRKGDEDQLDSGFEVTRPDGTSQMFSAKLRNGVLLEDVAHFYHGVSPLNRKRTVTVCNGMYSRGTLGAVRALTDRRFRDRNQAYLDRRFAGADSFSIISRVPVFDNQGLTPDWTLPENRLHEWPESSLT</sequence>
<dbReference type="InterPro" id="IPR001387">
    <property type="entry name" value="Cro/C1-type_HTH"/>
</dbReference>
<dbReference type="CDD" id="cd00093">
    <property type="entry name" value="HTH_XRE"/>
    <property type="match status" value="1"/>
</dbReference>
<proteinExistence type="predicted"/>
<reference evidence="2 3" key="1">
    <citation type="submission" date="2016-10" db="EMBL/GenBank/DDBJ databases">
        <authorList>
            <person name="de Groot N.N."/>
        </authorList>
    </citation>
    <scope>NUCLEOTIDE SEQUENCE [LARGE SCALE GENOMIC DNA]</scope>
    <source>
        <strain evidence="2 3">DSM 44637</strain>
    </source>
</reference>
<dbReference type="Pfam" id="PF13560">
    <property type="entry name" value="HTH_31"/>
    <property type="match status" value="1"/>
</dbReference>